<reference evidence="1" key="1">
    <citation type="journal article" date="2023" name="G3 (Bethesda)">
        <title>A reference genome for the long-term kleptoplast-retaining sea slug Elysia crispata morphotype clarki.</title>
        <authorList>
            <person name="Eastman K.E."/>
            <person name="Pendleton A.L."/>
            <person name="Shaikh M.A."/>
            <person name="Suttiyut T."/>
            <person name="Ogas R."/>
            <person name="Tomko P."/>
            <person name="Gavelis G."/>
            <person name="Widhalm J.R."/>
            <person name="Wisecaver J.H."/>
        </authorList>
    </citation>
    <scope>NUCLEOTIDE SEQUENCE</scope>
    <source>
        <strain evidence="1">ECLA1</strain>
    </source>
</reference>
<evidence type="ECO:0000313" key="2">
    <source>
        <dbReference type="Proteomes" id="UP001283361"/>
    </source>
</evidence>
<accession>A0AAE1BDK9</accession>
<sequence>MLHALEPELSFLWKACGTRAISLGVARLARLGTRAQFLVEAKRMWHALEPEPSSLWKSRRCCTPWNPSSVSCGSLEDVARLGTRAQFLVEA</sequence>
<evidence type="ECO:0000313" key="1">
    <source>
        <dbReference type="EMBL" id="KAK3804004.1"/>
    </source>
</evidence>
<keyword evidence="2" id="KW-1185">Reference proteome</keyword>
<gene>
    <name evidence="1" type="ORF">RRG08_066240</name>
</gene>
<proteinExistence type="predicted"/>
<dbReference type="Proteomes" id="UP001283361">
    <property type="component" value="Unassembled WGS sequence"/>
</dbReference>
<comment type="caution">
    <text evidence="1">The sequence shown here is derived from an EMBL/GenBank/DDBJ whole genome shotgun (WGS) entry which is preliminary data.</text>
</comment>
<protein>
    <submittedName>
        <fullName evidence="1">Uncharacterized protein</fullName>
    </submittedName>
</protein>
<dbReference type="AlphaFoldDB" id="A0AAE1BDK9"/>
<dbReference type="EMBL" id="JAWDGP010000067">
    <property type="protein sequence ID" value="KAK3804004.1"/>
    <property type="molecule type" value="Genomic_DNA"/>
</dbReference>
<name>A0AAE1BDK9_9GAST</name>
<organism evidence="1 2">
    <name type="scientific">Elysia crispata</name>
    <name type="common">lettuce slug</name>
    <dbReference type="NCBI Taxonomy" id="231223"/>
    <lineage>
        <taxon>Eukaryota</taxon>
        <taxon>Metazoa</taxon>
        <taxon>Spiralia</taxon>
        <taxon>Lophotrochozoa</taxon>
        <taxon>Mollusca</taxon>
        <taxon>Gastropoda</taxon>
        <taxon>Heterobranchia</taxon>
        <taxon>Euthyneura</taxon>
        <taxon>Panpulmonata</taxon>
        <taxon>Sacoglossa</taxon>
        <taxon>Placobranchoidea</taxon>
        <taxon>Plakobranchidae</taxon>
        <taxon>Elysia</taxon>
    </lineage>
</organism>